<dbReference type="PROSITE" id="PS51031">
    <property type="entry name" value="BESS"/>
    <property type="match status" value="1"/>
</dbReference>
<dbReference type="Proteomes" id="UP001286313">
    <property type="component" value="Unassembled WGS sequence"/>
</dbReference>
<protein>
    <recommendedName>
        <fullName evidence="7">MADF domain-containing protein</fullName>
    </recommendedName>
</protein>
<reference evidence="5" key="1">
    <citation type="submission" date="2023-10" db="EMBL/GenBank/DDBJ databases">
        <title>Genome assemblies of two species of porcelain crab, Petrolisthes cinctipes and Petrolisthes manimaculis (Anomura: Porcellanidae).</title>
        <authorList>
            <person name="Angst P."/>
        </authorList>
    </citation>
    <scope>NUCLEOTIDE SEQUENCE</scope>
    <source>
        <strain evidence="5">PB745_01</strain>
        <tissue evidence="5">Gill</tissue>
    </source>
</reference>
<feature type="region of interest" description="Disordered" evidence="2">
    <location>
        <begin position="166"/>
        <end position="189"/>
    </location>
</feature>
<organism evidence="5 6">
    <name type="scientific">Petrolisthes cinctipes</name>
    <name type="common">Flat porcelain crab</name>
    <dbReference type="NCBI Taxonomy" id="88211"/>
    <lineage>
        <taxon>Eukaryota</taxon>
        <taxon>Metazoa</taxon>
        <taxon>Ecdysozoa</taxon>
        <taxon>Arthropoda</taxon>
        <taxon>Crustacea</taxon>
        <taxon>Multicrustacea</taxon>
        <taxon>Malacostraca</taxon>
        <taxon>Eumalacostraca</taxon>
        <taxon>Eucarida</taxon>
        <taxon>Decapoda</taxon>
        <taxon>Pleocyemata</taxon>
        <taxon>Anomura</taxon>
        <taxon>Galatheoidea</taxon>
        <taxon>Porcellanidae</taxon>
        <taxon>Petrolisthes</taxon>
    </lineage>
</organism>
<evidence type="ECO:0000313" key="5">
    <source>
        <dbReference type="EMBL" id="KAK3868705.1"/>
    </source>
</evidence>
<comment type="caution">
    <text evidence="5">The sequence shown here is derived from an EMBL/GenBank/DDBJ whole genome shotgun (WGS) entry which is preliminary data.</text>
</comment>
<evidence type="ECO:0000313" key="6">
    <source>
        <dbReference type="Proteomes" id="UP001286313"/>
    </source>
</evidence>
<sequence>MNVPAGEATRVEAGRQAGNMDNEKLICEVSRTPCIWNPSHTKHNDRTFIAQQWERIGEEVTVSGEMAKKKFKNLRDQFRLELRKVPTGKNRGPGFTLGGIFKYLAWFKFMFFLKDQMKGRGPNGNPTCTSMNGIIGNLACTSSGGSSGSGGKRKCDVETTKDINITTGNSYEDFDSQQQHSPLEENKQQQQQYINMNNNNNDINNCAKKLKESSTSLELQSDFLVIEKQRLEFEEKRSSEERDSDRMFLLSLLGSIKTLEPRRAHVFRIKVQQLLYEAQYSNDFDLTTTTTTTKAVNKK</sequence>
<dbReference type="PROSITE" id="PS51029">
    <property type="entry name" value="MADF"/>
    <property type="match status" value="1"/>
</dbReference>
<keyword evidence="6" id="KW-1185">Reference proteome</keyword>
<dbReference type="GO" id="GO:0006357">
    <property type="term" value="P:regulation of transcription by RNA polymerase II"/>
    <property type="evidence" value="ECO:0007669"/>
    <property type="project" value="TreeGrafter"/>
</dbReference>
<proteinExistence type="predicted"/>
<dbReference type="Pfam" id="PF10545">
    <property type="entry name" value="MADF_DNA_bdg"/>
    <property type="match status" value="1"/>
</dbReference>
<evidence type="ECO:0008006" key="7">
    <source>
        <dbReference type="Google" id="ProtNLM"/>
    </source>
</evidence>
<dbReference type="SMART" id="SM00595">
    <property type="entry name" value="MADF"/>
    <property type="match status" value="1"/>
</dbReference>
<dbReference type="InterPro" id="IPR006578">
    <property type="entry name" value="MADF-dom"/>
</dbReference>
<dbReference type="GO" id="GO:0005634">
    <property type="term" value="C:nucleus"/>
    <property type="evidence" value="ECO:0007669"/>
    <property type="project" value="UniProtKB-SubCell"/>
</dbReference>
<accession>A0AAE1KD31</accession>
<dbReference type="EMBL" id="JAWQEG010002955">
    <property type="protein sequence ID" value="KAK3868705.1"/>
    <property type="molecule type" value="Genomic_DNA"/>
</dbReference>
<comment type="subcellular location">
    <subcellularLocation>
        <location evidence="1">Nucleus</location>
    </subcellularLocation>
</comment>
<feature type="domain" description="MADF" evidence="3">
    <location>
        <begin position="24"/>
        <end position="118"/>
    </location>
</feature>
<dbReference type="InterPro" id="IPR039353">
    <property type="entry name" value="TF_Adf1"/>
</dbReference>
<keyword evidence="1" id="KW-0539">Nucleus</keyword>
<name>A0AAE1KD31_PETCI</name>
<feature type="domain" description="BESS" evidence="4">
    <location>
        <begin position="242"/>
        <end position="281"/>
    </location>
</feature>
<dbReference type="GO" id="GO:0003677">
    <property type="term" value="F:DNA binding"/>
    <property type="evidence" value="ECO:0007669"/>
    <property type="project" value="InterPro"/>
</dbReference>
<evidence type="ECO:0000259" key="4">
    <source>
        <dbReference type="PROSITE" id="PS51031"/>
    </source>
</evidence>
<dbReference type="InterPro" id="IPR004210">
    <property type="entry name" value="BESS_motif"/>
</dbReference>
<evidence type="ECO:0000256" key="1">
    <source>
        <dbReference type="PROSITE-ProRule" id="PRU00371"/>
    </source>
</evidence>
<evidence type="ECO:0000256" key="2">
    <source>
        <dbReference type="SAM" id="MobiDB-lite"/>
    </source>
</evidence>
<dbReference type="GO" id="GO:0005667">
    <property type="term" value="C:transcription regulator complex"/>
    <property type="evidence" value="ECO:0007669"/>
    <property type="project" value="TreeGrafter"/>
</dbReference>
<dbReference type="Pfam" id="PF02944">
    <property type="entry name" value="BESS"/>
    <property type="match status" value="1"/>
</dbReference>
<dbReference type="PANTHER" id="PTHR12243">
    <property type="entry name" value="MADF DOMAIN TRANSCRIPTION FACTOR"/>
    <property type="match status" value="1"/>
</dbReference>
<dbReference type="AlphaFoldDB" id="A0AAE1KD31"/>
<dbReference type="PANTHER" id="PTHR12243:SF69">
    <property type="entry name" value="SI:CH73-59F11.3"/>
    <property type="match status" value="1"/>
</dbReference>
<evidence type="ECO:0000259" key="3">
    <source>
        <dbReference type="PROSITE" id="PS51029"/>
    </source>
</evidence>
<feature type="compositionally biased region" description="Polar residues" evidence="2">
    <location>
        <begin position="166"/>
        <end position="181"/>
    </location>
</feature>
<gene>
    <name evidence="5" type="ORF">Pcinc_025926</name>
</gene>